<feature type="domain" description="Retroviral polymerase SH3-like" evidence="11">
    <location>
        <begin position="46"/>
        <end position="109"/>
    </location>
</feature>
<evidence type="ECO:0000256" key="4">
    <source>
        <dbReference type="ARBA" id="ARBA00022801"/>
    </source>
</evidence>
<keyword evidence="9" id="KW-0233">DNA recombination</keyword>
<keyword evidence="8" id="KW-0239">DNA-directed DNA polymerase</keyword>
<dbReference type="GO" id="GO:0015074">
    <property type="term" value="P:DNA integration"/>
    <property type="evidence" value="ECO:0007669"/>
    <property type="project" value="UniProtKB-KW"/>
</dbReference>
<dbReference type="GO" id="GO:0016787">
    <property type="term" value="F:hydrolase activity"/>
    <property type="evidence" value="ECO:0007669"/>
    <property type="project" value="UniProtKB-KW"/>
</dbReference>
<evidence type="ECO:0000256" key="6">
    <source>
        <dbReference type="ARBA" id="ARBA00022908"/>
    </source>
</evidence>
<evidence type="ECO:0000256" key="5">
    <source>
        <dbReference type="ARBA" id="ARBA00022842"/>
    </source>
</evidence>
<dbReference type="EMBL" id="JH430238">
    <property type="status" value="NOT_ANNOTATED_CDS"/>
    <property type="molecule type" value="Genomic_DNA"/>
</dbReference>
<accession>T1IJB1</accession>
<protein>
    <recommendedName>
        <fullName evidence="11">Retroviral polymerase SH3-like domain-containing protein</fullName>
    </recommendedName>
</protein>
<dbReference type="Proteomes" id="UP000014500">
    <property type="component" value="Unassembled WGS sequence"/>
</dbReference>
<reference evidence="13" key="1">
    <citation type="submission" date="2011-05" db="EMBL/GenBank/DDBJ databases">
        <authorList>
            <person name="Richards S.R."/>
            <person name="Qu J."/>
            <person name="Jiang H."/>
            <person name="Jhangiani S.N."/>
            <person name="Agravi P."/>
            <person name="Goodspeed R."/>
            <person name="Gross S."/>
            <person name="Mandapat C."/>
            <person name="Jackson L."/>
            <person name="Mathew T."/>
            <person name="Pu L."/>
            <person name="Thornton R."/>
            <person name="Saada N."/>
            <person name="Wilczek-Boney K.B."/>
            <person name="Lee S."/>
            <person name="Kovar C."/>
            <person name="Wu Y."/>
            <person name="Scherer S.E."/>
            <person name="Worley K.C."/>
            <person name="Muzny D.M."/>
            <person name="Gibbs R."/>
        </authorList>
    </citation>
    <scope>NUCLEOTIDE SEQUENCE</scope>
    <source>
        <strain evidence="13">Brora</strain>
    </source>
</reference>
<keyword evidence="8" id="KW-0808">Transferase</keyword>
<dbReference type="HOGENOM" id="CLU_772370_0_0_1"/>
<evidence type="ECO:0000256" key="8">
    <source>
        <dbReference type="ARBA" id="ARBA00022932"/>
    </source>
</evidence>
<feature type="region of interest" description="Disordered" evidence="10">
    <location>
        <begin position="109"/>
        <end position="134"/>
    </location>
</feature>
<keyword evidence="5" id="KW-0460">Magnesium</keyword>
<dbReference type="STRING" id="126957.T1IJB1"/>
<evidence type="ECO:0000256" key="10">
    <source>
        <dbReference type="SAM" id="MobiDB-lite"/>
    </source>
</evidence>
<dbReference type="Pfam" id="PF25597">
    <property type="entry name" value="SH3_retrovirus"/>
    <property type="match status" value="1"/>
</dbReference>
<evidence type="ECO:0000256" key="9">
    <source>
        <dbReference type="ARBA" id="ARBA00023172"/>
    </source>
</evidence>
<dbReference type="GO" id="GO:0003964">
    <property type="term" value="F:RNA-directed DNA polymerase activity"/>
    <property type="evidence" value="ECO:0007669"/>
    <property type="project" value="UniProtKB-KW"/>
</dbReference>
<keyword evidence="13" id="KW-1185">Reference proteome</keyword>
<dbReference type="InterPro" id="IPR039537">
    <property type="entry name" value="Retrotran_Ty1/copia-like"/>
</dbReference>
<keyword evidence="2" id="KW-0479">Metal-binding</keyword>
<sequence length="359" mass="41281">MWWAEVLMAFTHVKNRLAQKLLGGLTPYERIFDRKPNINYFRVIGSRCYRLLPKVQRDSKLGDVSKECILVGYSWNTKGYRVYDPDEDKIYNTQDVRFVETQRKDDKDNVVNFDVNGDGDRRNNVNAPTPIPIVPKQTMPKVISKIEQPKVAECWERRAKQRPMTGSHPGRYDATLSFKGQTFRSSKASVKDSFKYNNPYVETWDIKEVADGGRVDYSPSDSPDEAEECSNVDLANPLTYRESICAPDRVDWELAMDDEINTLAERNVFTEIDKTDNMKVLDHKWVFVRKRDSAGKVIRHRARLVARGFLQEQVNCFVDASWATSPGDRKSVTGYIVCIGSNPVIWRTTKQNLVTMSAM</sequence>
<dbReference type="PhylomeDB" id="T1IJB1"/>
<evidence type="ECO:0000256" key="3">
    <source>
        <dbReference type="ARBA" id="ARBA00022759"/>
    </source>
</evidence>
<keyword evidence="7" id="KW-0695">RNA-directed DNA polymerase</keyword>
<dbReference type="EnsemblMetazoa" id="SMAR000972-RA">
    <property type="protein sequence ID" value="SMAR000972-PA"/>
    <property type="gene ID" value="SMAR000972"/>
</dbReference>
<keyword evidence="6" id="KW-0229">DNA integration</keyword>
<dbReference type="GO" id="GO:0006310">
    <property type="term" value="P:DNA recombination"/>
    <property type="evidence" value="ECO:0007669"/>
    <property type="project" value="UniProtKB-KW"/>
</dbReference>
<dbReference type="PANTHER" id="PTHR42648:SF11">
    <property type="entry name" value="TRANSPOSON TY4-P GAG-POL POLYPROTEIN"/>
    <property type="match status" value="1"/>
</dbReference>
<dbReference type="GO" id="GO:0046872">
    <property type="term" value="F:metal ion binding"/>
    <property type="evidence" value="ECO:0007669"/>
    <property type="project" value="UniProtKB-KW"/>
</dbReference>
<evidence type="ECO:0000256" key="2">
    <source>
        <dbReference type="ARBA" id="ARBA00022723"/>
    </source>
</evidence>
<name>T1IJB1_STRMM</name>
<keyword evidence="4" id="KW-0378">Hydrolase</keyword>
<evidence type="ECO:0000313" key="13">
    <source>
        <dbReference type="Proteomes" id="UP000014500"/>
    </source>
</evidence>
<dbReference type="InterPro" id="IPR057670">
    <property type="entry name" value="SH3_retrovirus"/>
</dbReference>
<dbReference type="OMA" id="TYRESIC"/>
<dbReference type="AlphaFoldDB" id="T1IJB1"/>
<dbReference type="GO" id="GO:0004519">
    <property type="term" value="F:endonuclease activity"/>
    <property type="evidence" value="ECO:0007669"/>
    <property type="project" value="UniProtKB-KW"/>
</dbReference>
<dbReference type="CDD" id="cd09272">
    <property type="entry name" value="RNase_HI_RT_Ty1"/>
    <property type="match status" value="1"/>
</dbReference>
<evidence type="ECO:0000259" key="11">
    <source>
        <dbReference type="Pfam" id="PF25597"/>
    </source>
</evidence>
<evidence type="ECO:0000313" key="12">
    <source>
        <dbReference type="EnsemblMetazoa" id="SMAR000972-PA"/>
    </source>
</evidence>
<evidence type="ECO:0000256" key="1">
    <source>
        <dbReference type="ARBA" id="ARBA00022722"/>
    </source>
</evidence>
<keyword evidence="8" id="KW-0548">Nucleotidyltransferase</keyword>
<dbReference type="eggNOG" id="KOG0017">
    <property type="taxonomic scope" value="Eukaryota"/>
</dbReference>
<proteinExistence type="predicted"/>
<dbReference type="PANTHER" id="PTHR42648">
    <property type="entry name" value="TRANSPOSASE, PUTATIVE-RELATED"/>
    <property type="match status" value="1"/>
</dbReference>
<keyword evidence="3" id="KW-0255">Endonuclease</keyword>
<organism evidence="12 13">
    <name type="scientific">Strigamia maritima</name>
    <name type="common">European centipede</name>
    <name type="synonym">Geophilus maritimus</name>
    <dbReference type="NCBI Taxonomy" id="126957"/>
    <lineage>
        <taxon>Eukaryota</taxon>
        <taxon>Metazoa</taxon>
        <taxon>Ecdysozoa</taxon>
        <taxon>Arthropoda</taxon>
        <taxon>Myriapoda</taxon>
        <taxon>Chilopoda</taxon>
        <taxon>Pleurostigmophora</taxon>
        <taxon>Geophilomorpha</taxon>
        <taxon>Linotaeniidae</taxon>
        <taxon>Strigamia</taxon>
    </lineage>
</organism>
<dbReference type="GO" id="GO:0003887">
    <property type="term" value="F:DNA-directed DNA polymerase activity"/>
    <property type="evidence" value="ECO:0007669"/>
    <property type="project" value="UniProtKB-KW"/>
</dbReference>
<keyword evidence="1" id="KW-0540">Nuclease</keyword>
<evidence type="ECO:0000256" key="7">
    <source>
        <dbReference type="ARBA" id="ARBA00022918"/>
    </source>
</evidence>
<reference evidence="12" key="2">
    <citation type="submission" date="2015-02" db="UniProtKB">
        <authorList>
            <consortium name="EnsemblMetazoa"/>
        </authorList>
    </citation>
    <scope>IDENTIFICATION</scope>
</reference>